<evidence type="ECO:0000256" key="1">
    <source>
        <dbReference type="ARBA" id="ARBA00006484"/>
    </source>
</evidence>
<evidence type="ECO:0000313" key="4">
    <source>
        <dbReference type="Proteomes" id="UP000078237"/>
    </source>
</evidence>
<dbReference type="OrthoDB" id="191139at2759"/>
<sequence>MASYWDKFVANRGPEAIAKQLLQDATRLDEGGMPSQLAMHIPIPASHTAMEIASYLTPSPDLHPDLKRFLYEKIRTRLRKGIEEGDLSQEPPLPADGYLTAADFSTTVPPTRTGRKNRMKPPSVSEPTKDEVKHALKVLRYANLEFDASSNDVLEKSIGIIKARFKIEEDVQDQQESELSIRWKDEVKKYHAQRPPTRQRVCYICRFLLTEAHPRYRSMCRPCGAFNYAGSALSLPTSLRLSGRTAVVTGARVNLGYHTALRLLRCGAMVIGTSRYPNDAALHYSREPDFEDWRGRLKVIGADFRTARDAFALVKAVRSALREWNATTLDILINNAAQTLTDSIKKEERAIAREQQHSQEAASTNLLFHTAYQPRIRGGVAPLALFGGEAEPSPGAIAATPSSPQPNHTITLPTNVKDDGRATSPSELYFPSSWVQSFSEIPYEDIVSAHAVNAFVPLILCRELLPLMGSAPVTRSPNHKDTQARPRKPLGYIINVSSREGLFESTPEHSAKRGTHVHTNMTKAAVNMITQTEAGPAWRAQKVAMNTVDPGFMSAAPEMDMLFGGERPLYWEDGAGRVLWPVAIGEVDGEPIWGRFLKHYGAVPVEVGGVV</sequence>
<dbReference type="CDD" id="cd05233">
    <property type="entry name" value="SDR_c"/>
    <property type="match status" value="1"/>
</dbReference>
<dbReference type="Gene3D" id="3.40.50.720">
    <property type="entry name" value="NAD(P)-binding Rossmann-like Domain"/>
    <property type="match status" value="2"/>
</dbReference>
<name>A0A175VUY9_9PEZI</name>
<dbReference type="InterPro" id="IPR051468">
    <property type="entry name" value="Fungal_SecMetab_SDRs"/>
</dbReference>
<protein>
    <submittedName>
        <fullName evidence="3">3-oxoacyl-[acyl-carrier-protein] reductase 4</fullName>
    </submittedName>
</protein>
<dbReference type="SUPFAM" id="SSF51735">
    <property type="entry name" value="NAD(P)-binding Rossmann-fold domains"/>
    <property type="match status" value="1"/>
</dbReference>
<organism evidence="3 4">
    <name type="scientific">Madurella mycetomatis</name>
    <dbReference type="NCBI Taxonomy" id="100816"/>
    <lineage>
        <taxon>Eukaryota</taxon>
        <taxon>Fungi</taxon>
        <taxon>Dikarya</taxon>
        <taxon>Ascomycota</taxon>
        <taxon>Pezizomycotina</taxon>
        <taxon>Sordariomycetes</taxon>
        <taxon>Sordariomycetidae</taxon>
        <taxon>Sordariales</taxon>
        <taxon>Sordariales incertae sedis</taxon>
        <taxon>Madurella</taxon>
    </lineage>
</organism>
<keyword evidence="4" id="KW-1185">Reference proteome</keyword>
<dbReference type="PANTHER" id="PTHR43544:SF2">
    <property type="entry name" value="OXIDOREDUCTASE"/>
    <property type="match status" value="1"/>
</dbReference>
<dbReference type="Pfam" id="PF00106">
    <property type="entry name" value="adh_short"/>
    <property type="match status" value="1"/>
</dbReference>
<comment type="similarity">
    <text evidence="1">Belongs to the short-chain dehydrogenases/reductases (SDR) family.</text>
</comment>
<dbReference type="AlphaFoldDB" id="A0A175VUY9"/>
<gene>
    <name evidence="3" type="ORF">MMYC01_208071</name>
</gene>
<dbReference type="STRING" id="100816.A0A175VUY9"/>
<dbReference type="InterPro" id="IPR036291">
    <property type="entry name" value="NAD(P)-bd_dom_sf"/>
</dbReference>
<feature type="region of interest" description="Disordered" evidence="2">
    <location>
        <begin position="104"/>
        <end position="130"/>
    </location>
</feature>
<dbReference type="EMBL" id="LCTW02000316">
    <property type="protein sequence ID" value="KXX74840.1"/>
    <property type="molecule type" value="Genomic_DNA"/>
</dbReference>
<dbReference type="GO" id="GO:0016491">
    <property type="term" value="F:oxidoreductase activity"/>
    <property type="evidence" value="ECO:0007669"/>
    <property type="project" value="TreeGrafter"/>
</dbReference>
<comment type="caution">
    <text evidence="3">The sequence shown here is derived from an EMBL/GenBank/DDBJ whole genome shotgun (WGS) entry which is preliminary data.</text>
</comment>
<proteinExistence type="inferred from homology"/>
<dbReference type="InterPro" id="IPR002347">
    <property type="entry name" value="SDR_fam"/>
</dbReference>
<dbReference type="Proteomes" id="UP000078237">
    <property type="component" value="Unassembled WGS sequence"/>
</dbReference>
<dbReference type="GO" id="GO:0005737">
    <property type="term" value="C:cytoplasm"/>
    <property type="evidence" value="ECO:0007669"/>
    <property type="project" value="TreeGrafter"/>
</dbReference>
<reference evidence="3 4" key="1">
    <citation type="journal article" date="2016" name="Genome Announc.">
        <title>Genome Sequence of Madurella mycetomatis mm55, Isolated from a Human Mycetoma Case in Sudan.</title>
        <authorList>
            <person name="Smit S."/>
            <person name="Derks M.F."/>
            <person name="Bervoets S."/>
            <person name="Fahal A."/>
            <person name="van Leeuwen W."/>
            <person name="van Belkum A."/>
            <person name="van de Sande W.W."/>
        </authorList>
    </citation>
    <scope>NUCLEOTIDE SEQUENCE [LARGE SCALE GENOMIC DNA]</scope>
    <source>
        <strain evidence="4">mm55</strain>
    </source>
</reference>
<accession>A0A175VUY9</accession>
<evidence type="ECO:0000256" key="2">
    <source>
        <dbReference type="SAM" id="MobiDB-lite"/>
    </source>
</evidence>
<dbReference type="VEuPathDB" id="FungiDB:MMYC01_208071"/>
<evidence type="ECO:0000313" key="3">
    <source>
        <dbReference type="EMBL" id="KXX74840.1"/>
    </source>
</evidence>
<dbReference type="PANTHER" id="PTHR43544">
    <property type="entry name" value="SHORT-CHAIN DEHYDROGENASE/REDUCTASE"/>
    <property type="match status" value="1"/>
</dbReference>